<feature type="region of interest" description="Disordered" evidence="1">
    <location>
        <begin position="130"/>
        <end position="221"/>
    </location>
</feature>
<evidence type="ECO:0000256" key="1">
    <source>
        <dbReference type="SAM" id="MobiDB-lite"/>
    </source>
</evidence>
<protein>
    <submittedName>
        <fullName evidence="2">Uncharacterized protein</fullName>
    </submittedName>
</protein>
<feature type="compositionally biased region" description="Basic and acidic residues" evidence="1">
    <location>
        <begin position="130"/>
        <end position="161"/>
    </location>
</feature>
<evidence type="ECO:0000313" key="3">
    <source>
        <dbReference type="Proteomes" id="UP001497525"/>
    </source>
</evidence>
<feature type="compositionally biased region" description="Acidic residues" evidence="1">
    <location>
        <begin position="175"/>
        <end position="192"/>
    </location>
</feature>
<proteinExistence type="predicted"/>
<gene>
    <name evidence="2" type="ORF">CDAUBV1_LOCUS12365</name>
</gene>
<comment type="caution">
    <text evidence="2">The sequence shown here is derived from an EMBL/GenBank/DDBJ whole genome shotgun (WGS) entry which is preliminary data.</text>
</comment>
<sequence>MCKRRLHAHTFVYKRRTKHAETQHCPFVKMAVIKLHLRFKRHNRKEVYRWCLEKQINELTLEDIQQKMKQITACDCPTYHVKWHDGFDKCLITSADDLRQALAALIKNNRAPDGCVHLYIEAIKQIRDASVRSPSREHRKLKEDVKQKDGAQSLKGEEERQPAAQTSCQTRSPSDECDDVTDELEGFEIAELEPEKQPESRKSNHASKERPMKNKLAKNGV</sequence>
<feature type="compositionally biased region" description="Basic and acidic residues" evidence="1">
    <location>
        <begin position="193"/>
        <end position="212"/>
    </location>
</feature>
<accession>A0AAV2TKX1</accession>
<dbReference type="EMBL" id="CAXLJL010000445">
    <property type="protein sequence ID" value="CAL5137885.1"/>
    <property type="molecule type" value="Genomic_DNA"/>
</dbReference>
<reference evidence="2" key="1">
    <citation type="submission" date="2024-06" db="EMBL/GenBank/DDBJ databases">
        <authorList>
            <person name="Liu X."/>
            <person name="Lenzi L."/>
            <person name="Haldenby T S."/>
            <person name="Uol C."/>
        </authorList>
    </citation>
    <scope>NUCLEOTIDE SEQUENCE</scope>
</reference>
<name>A0AAV2TKX1_CALDB</name>
<evidence type="ECO:0000313" key="2">
    <source>
        <dbReference type="EMBL" id="CAL5137885.1"/>
    </source>
</evidence>
<organism evidence="2 3">
    <name type="scientific">Calicophoron daubneyi</name>
    <name type="common">Rumen fluke</name>
    <name type="synonym">Paramphistomum daubneyi</name>
    <dbReference type="NCBI Taxonomy" id="300641"/>
    <lineage>
        <taxon>Eukaryota</taxon>
        <taxon>Metazoa</taxon>
        <taxon>Spiralia</taxon>
        <taxon>Lophotrochozoa</taxon>
        <taxon>Platyhelminthes</taxon>
        <taxon>Trematoda</taxon>
        <taxon>Digenea</taxon>
        <taxon>Plagiorchiida</taxon>
        <taxon>Pronocephalata</taxon>
        <taxon>Paramphistomoidea</taxon>
        <taxon>Paramphistomidae</taxon>
        <taxon>Calicophoron</taxon>
    </lineage>
</organism>
<feature type="compositionally biased region" description="Polar residues" evidence="1">
    <location>
        <begin position="163"/>
        <end position="172"/>
    </location>
</feature>
<dbReference type="AlphaFoldDB" id="A0AAV2TKX1"/>
<dbReference type="Proteomes" id="UP001497525">
    <property type="component" value="Unassembled WGS sequence"/>
</dbReference>